<dbReference type="EMBL" id="GBXM01027353">
    <property type="protein sequence ID" value="JAH81224.1"/>
    <property type="molecule type" value="Transcribed_RNA"/>
</dbReference>
<organism evidence="1">
    <name type="scientific">Anguilla anguilla</name>
    <name type="common">European freshwater eel</name>
    <name type="synonym">Muraena anguilla</name>
    <dbReference type="NCBI Taxonomy" id="7936"/>
    <lineage>
        <taxon>Eukaryota</taxon>
        <taxon>Metazoa</taxon>
        <taxon>Chordata</taxon>
        <taxon>Craniata</taxon>
        <taxon>Vertebrata</taxon>
        <taxon>Euteleostomi</taxon>
        <taxon>Actinopterygii</taxon>
        <taxon>Neopterygii</taxon>
        <taxon>Teleostei</taxon>
        <taxon>Anguilliformes</taxon>
        <taxon>Anguillidae</taxon>
        <taxon>Anguilla</taxon>
    </lineage>
</organism>
<accession>A0A0E9VT25</accession>
<evidence type="ECO:0000313" key="1">
    <source>
        <dbReference type="EMBL" id="JAH81224.1"/>
    </source>
</evidence>
<protein>
    <submittedName>
        <fullName evidence="1">Uncharacterized protein</fullName>
    </submittedName>
</protein>
<dbReference type="AlphaFoldDB" id="A0A0E9VT25"/>
<name>A0A0E9VT25_ANGAN</name>
<sequence>MHKRSVTSTRAERTNPISAELGHTVLLSCSGNAASDWARPAELGVSFQWMGPHTVTSP</sequence>
<reference evidence="1" key="1">
    <citation type="submission" date="2014-11" db="EMBL/GenBank/DDBJ databases">
        <authorList>
            <person name="Amaro Gonzalez C."/>
        </authorList>
    </citation>
    <scope>NUCLEOTIDE SEQUENCE</scope>
</reference>
<reference evidence="1" key="2">
    <citation type="journal article" date="2015" name="Fish Shellfish Immunol.">
        <title>Early steps in the European eel (Anguilla anguilla)-Vibrio vulnificus interaction in the gills: Role of the RtxA13 toxin.</title>
        <authorList>
            <person name="Callol A."/>
            <person name="Pajuelo D."/>
            <person name="Ebbesson L."/>
            <person name="Teles M."/>
            <person name="MacKenzie S."/>
            <person name="Amaro C."/>
        </authorList>
    </citation>
    <scope>NUCLEOTIDE SEQUENCE</scope>
</reference>
<proteinExistence type="predicted"/>